<dbReference type="AlphaFoldDB" id="A0A3S4R4S5"/>
<evidence type="ECO:0000313" key="7">
    <source>
        <dbReference type="Proteomes" id="UP000285301"/>
    </source>
</evidence>
<dbReference type="STRING" id="1965070.A0A3S4R4S5"/>
<organism evidence="6 7">
    <name type="scientific">Dinothrombium tinctorium</name>
    <dbReference type="NCBI Taxonomy" id="1965070"/>
    <lineage>
        <taxon>Eukaryota</taxon>
        <taxon>Metazoa</taxon>
        <taxon>Ecdysozoa</taxon>
        <taxon>Arthropoda</taxon>
        <taxon>Chelicerata</taxon>
        <taxon>Arachnida</taxon>
        <taxon>Acari</taxon>
        <taxon>Acariformes</taxon>
        <taxon>Trombidiformes</taxon>
        <taxon>Prostigmata</taxon>
        <taxon>Anystina</taxon>
        <taxon>Parasitengona</taxon>
        <taxon>Trombidioidea</taxon>
        <taxon>Trombidiidae</taxon>
        <taxon>Dinothrombium</taxon>
    </lineage>
</organism>
<dbReference type="Pfam" id="PF00076">
    <property type="entry name" value="RRM_1"/>
    <property type="match status" value="1"/>
</dbReference>
<dbReference type="InterPro" id="IPR035979">
    <property type="entry name" value="RBD_domain_sf"/>
</dbReference>
<reference evidence="6 7" key="1">
    <citation type="journal article" date="2018" name="Gigascience">
        <title>Genomes of trombidid mites reveal novel predicted allergens and laterally-transferred genes associated with secondary metabolism.</title>
        <authorList>
            <person name="Dong X."/>
            <person name="Chaisiri K."/>
            <person name="Xia D."/>
            <person name="Armstrong S.D."/>
            <person name="Fang Y."/>
            <person name="Donnelly M.J."/>
            <person name="Kadowaki T."/>
            <person name="McGarry J.W."/>
            <person name="Darby A.C."/>
            <person name="Makepeace B.L."/>
        </authorList>
    </citation>
    <scope>NUCLEOTIDE SEQUENCE [LARGE SCALE GENOMIC DNA]</scope>
    <source>
        <strain evidence="6">UoL-WK</strain>
    </source>
</reference>
<keyword evidence="3" id="KW-0539">Nucleus</keyword>
<comment type="caution">
    <text evidence="6">The sequence shown here is derived from an EMBL/GenBank/DDBJ whole genome shotgun (WGS) entry which is preliminary data.</text>
</comment>
<feature type="domain" description="RRM" evidence="5">
    <location>
        <begin position="16"/>
        <end position="94"/>
    </location>
</feature>
<evidence type="ECO:0000256" key="4">
    <source>
        <dbReference type="PROSITE-ProRule" id="PRU00176"/>
    </source>
</evidence>
<evidence type="ECO:0000256" key="2">
    <source>
        <dbReference type="ARBA" id="ARBA00022884"/>
    </source>
</evidence>
<dbReference type="InterPro" id="IPR012677">
    <property type="entry name" value="Nucleotide-bd_a/b_plait_sf"/>
</dbReference>
<evidence type="ECO:0000256" key="3">
    <source>
        <dbReference type="ARBA" id="ARBA00023242"/>
    </source>
</evidence>
<dbReference type="GO" id="GO:0003723">
    <property type="term" value="F:RNA binding"/>
    <property type="evidence" value="ECO:0007669"/>
    <property type="project" value="UniProtKB-UniRule"/>
</dbReference>
<evidence type="ECO:0000259" key="5">
    <source>
        <dbReference type="PROSITE" id="PS50102"/>
    </source>
</evidence>
<proteinExistence type="predicted"/>
<dbReference type="OrthoDB" id="21467at2759"/>
<dbReference type="CDD" id="cd12307">
    <property type="entry name" value="RRM_NIFK_like"/>
    <property type="match status" value="1"/>
</dbReference>
<protein>
    <submittedName>
        <fullName evidence="6">MKI67 FHA domain-interacting nucleolar phosphoprotein-like protein</fullName>
    </submittedName>
</protein>
<dbReference type="GO" id="GO:0005730">
    <property type="term" value="C:nucleolus"/>
    <property type="evidence" value="ECO:0007669"/>
    <property type="project" value="UniProtKB-SubCell"/>
</dbReference>
<dbReference type="SMART" id="SM00360">
    <property type="entry name" value="RRM"/>
    <property type="match status" value="1"/>
</dbReference>
<sequence length="244" mass="28361">MRPTAGRKGEKTMNCGVLFVRGFPHGFYEQQMLDYFSQFGKVTRVRLLRSRKTNKSKRVAFIEFLNEEVAKIAADSMNNYLMFDCILKCKFVPKDKLPPKLFHRWNLKRTPSVVRHKRKANASTKPENEYRSRIKKLKSIYKARELMRSFGIDYECTVINNDFKGDTSPKNVLIIDSSDEEFDFKTPPHTRKIAKLKGERALKIVQLKPQLDIPKLNLSKVNFKLSLPKFNLLTAAIRCSPRSV</sequence>
<dbReference type="SUPFAM" id="SSF54928">
    <property type="entry name" value="RNA-binding domain, RBD"/>
    <property type="match status" value="1"/>
</dbReference>
<evidence type="ECO:0000313" key="6">
    <source>
        <dbReference type="EMBL" id="RWS11598.1"/>
    </source>
</evidence>
<keyword evidence="2 4" id="KW-0694">RNA-binding</keyword>
<evidence type="ECO:0000256" key="1">
    <source>
        <dbReference type="ARBA" id="ARBA00004604"/>
    </source>
</evidence>
<name>A0A3S4R4S5_9ACAR</name>
<comment type="subcellular location">
    <subcellularLocation>
        <location evidence="1">Nucleus</location>
        <location evidence="1">Nucleolus</location>
    </subcellularLocation>
</comment>
<dbReference type="EMBL" id="NCKU01001641">
    <property type="protein sequence ID" value="RWS11598.1"/>
    <property type="molecule type" value="Genomic_DNA"/>
</dbReference>
<dbReference type="InterPro" id="IPR000504">
    <property type="entry name" value="RRM_dom"/>
</dbReference>
<accession>A0A3S4R4S5</accession>
<dbReference type="Proteomes" id="UP000285301">
    <property type="component" value="Unassembled WGS sequence"/>
</dbReference>
<keyword evidence="7" id="KW-1185">Reference proteome</keyword>
<dbReference type="PANTHER" id="PTHR46754">
    <property type="entry name" value="MKI67 FHA DOMAIN-INTERACTING NUCLEOLAR PHOSPHOPROTEIN"/>
    <property type="match status" value="1"/>
</dbReference>
<gene>
    <name evidence="6" type="ORF">B4U79_12356</name>
</gene>
<dbReference type="Gene3D" id="3.30.70.330">
    <property type="match status" value="1"/>
</dbReference>
<dbReference type="PROSITE" id="PS50102">
    <property type="entry name" value="RRM"/>
    <property type="match status" value="1"/>
</dbReference>